<protein>
    <submittedName>
        <fullName evidence="4">TolC family protein</fullName>
    </submittedName>
</protein>
<keyword evidence="2" id="KW-0812">Transmembrane</keyword>
<dbReference type="Pfam" id="PF02321">
    <property type="entry name" value="OEP"/>
    <property type="match status" value="2"/>
</dbReference>
<dbReference type="PANTHER" id="PTHR30203">
    <property type="entry name" value="OUTER MEMBRANE CATION EFFLUX PROTEIN"/>
    <property type="match status" value="1"/>
</dbReference>
<dbReference type="Proteomes" id="UP000324479">
    <property type="component" value="Unassembled WGS sequence"/>
</dbReference>
<keyword evidence="2" id="KW-0472">Membrane</keyword>
<dbReference type="PROSITE" id="PS51257">
    <property type="entry name" value="PROKAR_LIPOPROTEIN"/>
    <property type="match status" value="1"/>
</dbReference>
<dbReference type="Gene3D" id="2.20.200.10">
    <property type="entry name" value="Outer membrane efflux proteins (OEP)"/>
    <property type="match status" value="1"/>
</dbReference>
<keyword evidence="2" id="KW-0449">Lipoprotein</keyword>
<dbReference type="GO" id="GO:0005886">
    <property type="term" value="C:plasma membrane"/>
    <property type="evidence" value="ECO:0007669"/>
    <property type="project" value="UniProtKB-SubCell"/>
</dbReference>
<feature type="chain" id="PRO_5024513295" evidence="2">
    <location>
        <begin position="23"/>
        <end position="528"/>
    </location>
</feature>
<keyword evidence="2" id="KW-1134">Transmembrane beta strand</keyword>
<keyword evidence="2" id="KW-0564">Palmitate</keyword>
<keyword evidence="3" id="KW-0175">Coiled coil</keyword>
<sequence length="528" mass="58313">MLTIPRFRARPLGWLTATLLLAAVGCAGGDVAGTFRTTTPPPFSASGEAWVPDRWWMTFEDPRLDGHINRALDDSFTLAAALQRVVAARALARREASDLFPDVNGVADIAGDYGPGPDLTRYTLGLDASYQVDLWGQIESRVDAERLRASATDADYHVVALTLAAEITRTYFSMIEANAQLALLSEQIETNRTGLAAQDARFRVGLIRYADVLRQQQLVESTLEQAAVVGSRIDVLEHQMAVLLGQLPQDAEYDPGDQLPALPPLPDTGVPSELLRRRPDVRRDYLAFMAADRDLASAITAQYPRISLTGSVLNVADRPENLFRDWFVGIGGQLIAPLIDGGQRRAQVDLTAALVRQRFNEYGQTMLNAFREVEDALARERYQLERLEHLEAQSELARQASEQLREQYLIGDADYLDVLSTITAEQRLQRETLAARLELLLIRVSLYLALAGDFDPRPQELLEISGISVPEPLPAEAESGLLEIEELPAPEAIPEAESDELPVPDDAATELEQLLKSVERLPTTDIDD</sequence>
<dbReference type="InterPro" id="IPR003423">
    <property type="entry name" value="OMP_efflux"/>
</dbReference>
<accession>A0A5M6CWI2</accession>
<dbReference type="InterPro" id="IPR010131">
    <property type="entry name" value="MdtP/NodT-like"/>
</dbReference>
<keyword evidence="2" id="KW-0732">Signal</keyword>
<dbReference type="Gene3D" id="1.20.1600.10">
    <property type="entry name" value="Outer membrane efflux proteins (OEP)"/>
    <property type="match status" value="1"/>
</dbReference>
<dbReference type="EMBL" id="VWOX01000018">
    <property type="protein sequence ID" value="KAA5539574.1"/>
    <property type="molecule type" value="Genomic_DNA"/>
</dbReference>
<dbReference type="NCBIfam" id="TIGR01845">
    <property type="entry name" value="outer_NodT"/>
    <property type="match status" value="1"/>
</dbReference>
<dbReference type="GO" id="GO:0015562">
    <property type="term" value="F:efflux transmembrane transporter activity"/>
    <property type="evidence" value="ECO:0007669"/>
    <property type="project" value="InterPro"/>
</dbReference>
<feature type="coiled-coil region" evidence="3">
    <location>
        <begin position="370"/>
        <end position="407"/>
    </location>
</feature>
<evidence type="ECO:0000256" key="1">
    <source>
        <dbReference type="ARBA" id="ARBA00007613"/>
    </source>
</evidence>
<organism evidence="4 5">
    <name type="scientific">Roseiconus nitratireducens</name>
    <dbReference type="NCBI Taxonomy" id="2605748"/>
    <lineage>
        <taxon>Bacteria</taxon>
        <taxon>Pseudomonadati</taxon>
        <taxon>Planctomycetota</taxon>
        <taxon>Planctomycetia</taxon>
        <taxon>Pirellulales</taxon>
        <taxon>Pirellulaceae</taxon>
        <taxon>Roseiconus</taxon>
    </lineage>
</organism>
<evidence type="ECO:0000313" key="4">
    <source>
        <dbReference type="EMBL" id="KAA5539574.1"/>
    </source>
</evidence>
<dbReference type="AlphaFoldDB" id="A0A5M6CWI2"/>
<dbReference type="SUPFAM" id="SSF56954">
    <property type="entry name" value="Outer membrane efflux proteins (OEP)"/>
    <property type="match status" value="1"/>
</dbReference>
<keyword evidence="5" id="KW-1185">Reference proteome</keyword>
<dbReference type="PANTHER" id="PTHR30203:SF33">
    <property type="entry name" value="BLR4455 PROTEIN"/>
    <property type="match status" value="1"/>
</dbReference>
<comment type="similarity">
    <text evidence="1 2">Belongs to the outer membrane factor (OMF) (TC 1.B.17) family.</text>
</comment>
<comment type="subcellular location">
    <subcellularLocation>
        <location evidence="2">Cell membrane</location>
        <topology evidence="2">Lipid-anchor</topology>
    </subcellularLocation>
</comment>
<gene>
    <name evidence="4" type="ORF">FYK55_23655</name>
</gene>
<evidence type="ECO:0000256" key="3">
    <source>
        <dbReference type="SAM" id="Coils"/>
    </source>
</evidence>
<evidence type="ECO:0000256" key="2">
    <source>
        <dbReference type="RuleBase" id="RU362097"/>
    </source>
</evidence>
<name>A0A5M6CWI2_9BACT</name>
<reference evidence="4 5" key="1">
    <citation type="submission" date="2019-08" db="EMBL/GenBank/DDBJ databases">
        <authorList>
            <person name="Dhanesh K."/>
            <person name="Kumar G."/>
            <person name="Sasikala C."/>
            <person name="Venkata Ramana C."/>
        </authorList>
    </citation>
    <scope>NUCLEOTIDE SEQUENCE [LARGE SCALE GENOMIC DNA]</scope>
    <source>
        <strain evidence="4 5">JC645</strain>
    </source>
</reference>
<comment type="caution">
    <text evidence="4">The sequence shown here is derived from an EMBL/GenBank/DDBJ whole genome shotgun (WGS) entry which is preliminary data.</text>
</comment>
<feature type="signal peptide" evidence="2">
    <location>
        <begin position="1"/>
        <end position="22"/>
    </location>
</feature>
<proteinExistence type="inferred from homology"/>
<evidence type="ECO:0000313" key="5">
    <source>
        <dbReference type="Proteomes" id="UP000324479"/>
    </source>
</evidence>